<dbReference type="EMBL" id="JAZAVK010000140">
    <property type="protein sequence ID" value="KAK7420056.1"/>
    <property type="molecule type" value="Genomic_DNA"/>
</dbReference>
<comment type="caution">
    <text evidence="4">The sequence shown here is derived from an EMBL/GenBank/DDBJ whole genome shotgun (WGS) entry which is preliminary data.</text>
</comment>
<accession>A0ABR1HG48</accession>
<dbReference type="CDD" id="cd03048">
    <property type="entry name" value="GST_N_Ure2p_like"/>
    <property type="match status" value="1"/>
</dbReference>
<dbReference type="Pfam" id="PF00043">
    <property type="entry name" value="GST_C"/>
    <property type="match status" value="1"/>
</dbReference>
<comment type="similarity">
    <text evidence="1">Belongs to the GST superfamily.</text>
</comment>
<dbReference type="PANTHER" id="PTHR44051:SF3">
    <property type="entry name" value="TRANSCRIPTIONAL REGULATOR URE2"/>
    <property type="match status" value="1"/>
</dbReference>
<sequence>MSDIKPITIWVHGKGPNPKKVIIILEELGIPYTAVPITNPKAESYTKINPNGRLPAIDDPNTGLVLWESGAIIEYLIDTYDKEHKLTFTSAPEKWQLKQYLHFQMSGQGPYYGQAAWFYLFHPEDVPSAKGRYQEQMVRVVQVLDKILEGKEWLVGGKCTYADLAFAPWNTLVAVIGDTMEKFEIDTKYKNYTAWHKRMLARPAVQKGLIDPA</sequence>
<dbReference type="Pfam" id="PF13409">
    <property type="entry name" value="GST_N_2"/>
    <property type="match status" value="1"/>
</dbReference>
<dbReference type="InterPro" id="IPR036249">
    <property type="entry name" value="Thioredoxin-like_sf"/>
</dbReference>
<dbReference type="PROSITE" id="PS50404">
    <property type="entry name" value="GST_NTER"/>
    <property type="match status" value="1"/>
</dbReference>
<organism evidence="4 5">
    <name type="scientific">Neonectria magnoliae</name>
    <dbReference type="NCBI Taxonomy" id="2732573"/>
    <lineage>
        <taxon>Eukaryota</taxon>
        <taxon>Fungi</taxon>
        <taxon>Dikarya</taxon>
        <taxon>Ascomycota</taxon>
        <taxon>Pezizomycotina</taxon>
        <taxon>Sordariomycetes</taxon>
        <taxon>Hypocreomycetidae</taxon>
        <taxon>Hypocreales</taxon>
        <taxon>Nectriaceae</taxon>
        <taxon>Neonectria</taxon>
    </lineage>
</organism>
<evidence type="ECO:0008006" key="6">
    <source>
        <dbReference type="Google" id="ProtNLM"/>
    </source>
</evidence>
<evidence type="ECO:0000313" key="4">
    <source>
        <dbReference type="EMBL" id="KAK7420056.1"/>
    </source>
</evidence>
<name>A0ABR1HG48_9HYPO</name>
<dbReference type="SFLD" id="SFLDG00358">
    <property type="entry name" value="Main_(cytGST)"/>
    <property type="match status" value="1"/>
</dbReference>
<dbReference type="InterPro" id="IPR004046">
    <property type="entry name" value="GST_C"/>
</dbReference>
<proteinExistence type="inferred from homology"/>
<dbReference type="SFLD" id="SFLDG01151">
    <property type="entry name" value="Main.2:_Nu-like"/>
    <property type="match status" value="1"/>
</dbReference>
<dbReference type="Gene3D" id="1.20.1050.130">
    <property type="match status" value="1"/>
</dbReference>
<dbReference type="SUPFAM" id="SSF47616">
    <property type="entry name" value="GST C-terminal domain-like"/>
    <property type="match status" value="1"/>
</dbReference>
<evidence type="ECO:0000259" key="3">
    <source>
        <dbReference type="PROSITE" id="PS50405"/>
    </source>
</evidence>
<evidence type="ECO:0000313" key="5">
    <source>
        <dbReference type="Proteomes" id="UP001498421"/>
    </source>
</evidence>
<dbReference type="SUPFAM" id="SSF52833">
    <property type="entry name" value="Thioredoxin-like"/>
    <property type="match status" value="1"/>
</dbReference>
<dbReference type="PROSITE" id="PS50405">
    <property type="entry name" value="GST_CTER"/>
    <property type="match status" value="1"/>
</dbReference>
<gene>
    <name evidence="4" type="ORF">QQZ08_010584</name>
</gene>
<keyword evidence="5" id="KW-1185">Reference proteome</keyword>
<feature type="domain" description="GST N-terminal" evidence="2">
    <location>
        <begin position="5"/>
        <end position="84"/>
    </location>
</feature>
<evidence type="ECO:0000259" key="2">
    <source>
        <dbReference type="PROSITE" id="PS50404"/>
    </source>
</evidence>
<dbReference type="InterPro" id="IPR040079">
    <property type="entry name" value="Glutathione_S-Trfase"/>
</dbReference>
<reference evidence="4 5" key="1">
    <citation type="journal article" date="2025" name="Microbiol. Resour. Announc.">
        <title>Draft genome sequences for Neonectria magnoliae and Neonectria punicea, canker pathogens of Liriodendron tulipifera and Acer saccharum in West Virginia.</title>
        <authorList>
            <person name="Petronek H.M."/>
            <person name="Kasson M.T."/>
            <person name="Metheny A.M."/>
            <person name="Stauder C.M."/>
            <person name="Lovett B."/>
            <person name="Lynch S.C."/>
            <person name="Garnas J.R."/>
            <person name="Kasson L.R."/>
            <person name="Stajich J.E."/>
        </authorList>
    </citation>
    <scope>NUCLEOTIDE SEQUENCE [LARGE SCALE GENOMIC DNA]</scope>
    <source>
        <strain evidence="4 5">NRRL 64651</strain>
    </source>
</reference>
<dbReference type="Proteomes" id="UP001498421">
    <property type="component" value="Unassembled WGS sequence"/>
</dbReference>
<dbReference type="InterPro" id="IPR004045">
    <property type="entry name" value="Glutathione_S-Trfase_N"/>
</dbReference>
<evidence type="ECO:0000256" key="1">
    <source>
        <dbReference type="ARBA" id="ARBA00007409"/>
    </source>
</evidence>
<dbReference type="SFLD" id="SFLDS00019">
    <property type="entry name" value="Glutathione_Transferase_(cytos"/>
    <property type="match status" value="1"/>
</dbReference>
<dbReference type="PANTHER" id="PTHR44051">
    <property type="entry name" value="GLUTATHIONE S-TRANSFERASE-RELATED"/>
    <property type="match status" value="1"/>
</dbReference>
<protein>
    <recommendedName>
        <fullName evidence="6">Glutathione S-transferase</fullName>
    </recommendedName>
</protein>
<feature type="domain" description="GST C-terminal" evidence="3">
    <location>
        <begin position="90"/>
        <end position="213"/>
    </location>
</feature>
<dbReference type="InterPro" id="IPR010987">
    <property type="entry name" value="Glutathione-S-Trfase_C-like"/>
</dbReference>
<dbReference type="InterPro" id="IPR036282">
    <property type="entry name" value="Glutathione-S-Trfase_C_sf"/>
</dbReference>